<evidence type="ECO:0000256" key="1">
    <source>
        <dbReference type="SAM" id="Phobius"/>
    </source>
</evidence>
<dbReference type="EMBL" id="DSVQ01000019">
    <property type="protein sequence ID" value="HGT41071.1"/>
    <property type="molecule type" value="Genomic_DNA"/>
</dbReference>
<reference evidence="3" key="1">
    <citation type="journal article" date="2020" name="mSystems">
        <title>Genome- and Community-Level Interaction Insights into Carbon Utilization and Element Cycling Functions of Hydrothermarchaeota in Hydrothermal Sediment.</title>
        <authorList>
            <person name="Zhou Z."/>
            <person name="Liu Y."/>
            <person name="Xu W."/>
            <person name="Pan J."/>
            <person name="Luo Z.H."/>
            <person name="Li M."/>
        </authorList>
    </citation>
    <scope>NUCLEOTIDE SEQUENCE [LARGE SCALE GENOMIC DNA]</scope>
    <source>
        <strain evidence="3">SpSt-508</strain>
    </source>
</reference>
<name>A0A7C4LT13_9PLAN</name>
<keyword evidence="1" id="KW-0812">Transmembrane</keyword>
<dbReference type="InterPro" id="IPR012902">
    <property type="entry name" value="N_methyl_site"/>
</dbReference>
<dbReference type="NCBIfam" id="TIGR02532">
    <property type="entry name" value="IV_pilin_GFxxxE"/>
    <property type="match status" value="1"/>
</dbReference>
<keyword evidence="1" id="KW-1133">Transmembrane helix</keyword>
<dbReference type="Pfam" id="PF07963">
    <property type="entry name" value="N_methyl"/>
    <property type="match status" value="1"/>
</dbReference>
<evidence type="ECO:0000313" key="3">
    <source>
        <dbReference type="EMBL" id="HGT41071.1"/>
    </source>
</evidence>
<dbReference type="PANTHER" id="PTHR30093:SF2">
    <property type="entry name" value="TYPE II SECRETION SYSTEM PROTEIN H"/>
    <property type="match status" value="1"/>
</dbReference>
<dbReference type="SUPFAM" id="SSF54523">
    <property type="entry name" value="Pili subunits"/>
    <property type="match status" value="1"/>
</dbReference>
<protein>
    <submittedName>
        <fullName evidence="3">DUF1559 domain-containing protein</fullName>
    </submittedName>
</protein>
<keyword evidence="1" id="KW-0472">Membrane</keyword>
<comment type="caution">
    <text evidence="3">The sequence shown here is derived from an EMBL/GenBank/DDBJ whole genome shotgun (WGS) entry which is preliminary data.</text>
</comment>
<organism evidence="3">
    <name type="scientific">Schlesneria paludicola</name>
    <dbReference type="NCBI Taxonomy" id="360056"/>
    <lineage>
        <taxon>Bacteria</taxon>
        <taxon>Pseudomonadati</taxon>
        <taxon>Planctomycetota</taxon>
        <taxon>Planctomycetia</taxon>
        <taxon>Planctomycetales</taxon>
        <taxon>Planctomycetaceae</taxon>
        <taxon>Schlesneria</taxon>
    </lineage>
</organism>
<dbReference type="NCBIfam" id="TIGR04294">
    <property type="entry name" value="pre_pil_HX9DG"/>
    <property type="match status" value="1"/>
</dbReference>
<sequence length="372" mass="39832">MQHPKHKQRPGFTLIELLVVIAIIAILIALLLPAVQQAREAARRTQCRNNLKQLGLALHNYHDVYEMFPMGSGLVAGGSGGQRHSPYPGLLPYIDQAPLFNLIQTGGVAASVNGTQNYWQNTFVPWDNNHRAVITRIPMILCPSDGDTTVENPRQKTNYMFSRGDTMWDHNPNWNGNGGRGLRGFFVGGQGASGTRRVRDVTDGLSNTIAMSEAIKTKPGANTVLTGAVTYQWDQPTLRTNPSICLTILGPNGVFTGGLNGNSLRRGTRWMDAAPVFTSMTTILGPNKPSCMSNNCGSDWCDGIFEPSSHHTGGVHCLMGDGAVRFISDNINTGNVATPFPASSAAPPSGPSPYGIWGSLGSISGGDAVAEF</sequence>
<dbReference type="AlphaFoldDB" id="A0A7C4LT13"/>
<dbReference type="Gene3D" id="3.30.700.10">
    <property type="entry name" value="Glycoprotein, Type 4 Pilin"/>
    <property type="match status" value="1"/>
</dbReference>
<dbReference type="InterPro" id="IPR045584">
    <property type="entry name" value="Pilin-like"/>
</dbReference>
<evidence type="ECO:0000259" key="2">
    <source>
        <dbReference type="Pfam" id="PF07596"/>
    </source>
</evidence>
<accession>A0A7C4LT13</accession>
<gene>
    <name evidence="3" type="ORF">ENS64_17635</name>
</gene>
<proteinExistence type="predicted"/>
<dbReference type="Pfam" id="PF07596">
    <property type="entry name" value="SBP_bac_10"/>
    <property type="match status" value="1"/>
</dbReference>
<feature type="domain" description="DUF1559" evidence="2">
    <location>
        <begin position="36"/>
        <end position="332"/>
    </location>
</feature>
<dbReference type="PANTHER" id="PTHR30093">
    <property type="entry name" value="GENERAL SECRETION PATHWAY PROTEIN G"/>
    <property type="match status" value="1"/>
</dbReference>
<feature type="transmembrane region" description="Helical" evidence="1">
    <location>
        <begin position="12"/>
        <end position="35"/>
    </location>
</feature>
<dbReference type="InterPro" id="IPR011453">
    <property type="entry name" value="DUF1559"/>
</dbReference>
<dbReference type="InterPro" id="IPR027558">
    <property type="entry name" value="Pre_pil_HX9DG_C"/>
</dbReference>